<reference evidence="4 5" key="1">
    <citation type="submission" date="2018-06" db="EMBL/GenBank/DDBJ databases">
        <authorList>
            <consortium name="Pathogen Informatics"/>
            <person name="Doyle S."/>
        </authorList>
    </citation>
    <scope>NUCLEOTIDE SEQUENCE [LARGE SCALE GENOMIC DNA]</scope>
    <source>
        <strain evidence="5">ATCC 11859 / DSM 33 / NCIB 8841 / NCTC 4822</strain>
    </source>
</reference>
<keyword evidence="2" id="KW-0238">DNA-binding</keyword>
<dbReference type="SUPFAM" id="SSF48024">
    <property type="entry name" value="N-terminal domain of DnaB helicase"/>
    <property type="match status" value="1"/>
</dbReference>
<evidence type="ECO:0000256" key="2">
    <source>
        <dbReference type="ARBA" id="ARBA00023125"/>
    </source>
</evidence>
<dbReference type="GO" id="GO:0006260">
    <property type="term" value="P:DNA replication"/>
    <property type="evidence" value="ECO:0007669"/>
    <property type="project" value="UniProtKB-KW"/>
</dbReference>
<accession>A0A380CDY9</accession>
<evidence type="ECO:0000313" key="5">
    <source>
        <dbReference type="Proteomes" id="UP000254519"/>
    </source>
</evidence>
<dbReference type="GO" id="GO:0005524">
    <property type="term" value="F:ATP binding"/>
    <property type="evidence" value="ECO:0007669"/>
    <property type="project" value="InterPro"/>
</dbReference>
<dbReference type="EMBL" id="UGYZ01000002">
    <property type="protein sequence ID" value="SUJ18478.1"/>
    <property type="molecule type" value="Genomic_DNA"/>
</dbReference>
<protein>
    <recommendedName>
        <fullName evidence="3">DNA helicase DnaB-like N-terminal domain-containing protein</fullName>
    </recommendedName>
</protein>
<dbReference type="AlphaFoldDB" id="A0A380CDY9"/>
<sequence>MTERSEQIEKSVLGTMLAENYLITDSEVKIDFFISHIHKNIFSCMQD</sequence>
<proteinExistence type="predicted"/>
<evidence type="ECO:0000259" key="3">
    <source>
        <dbReference type="Pfam" id="PF00772"/>
    </source>
</evidence>
<dbReference type="InterPro" id="IPR036185">
    <property type="entry name" value="DNA_heli_DnaB-like_N_sf"/>
</dbReference>
<dbReference type="Proteomes" id="UP000254519">
    <property type="component" value="Unassembled WGS sequence"/>
</dbReference>
<dbReference type="RefSeq" id="WP_115363261.1">
    <property type="nucleotide sequence ID" value="NZ_CP038012.1"/>
</dbReference>
<name>A0A380CDY9_SPOPA</name>
<keyword evidence="5" id="KW-1185">Reference proteome</keyword>
<dbReference type="GO" id="GO:0003677">
    <property type="term" value="F:DNA binding"/>
    <property type="evidence" value="ECO:0007669"/>
    <property type="project" value="UniProtKB-KW"/>
</dbReference>
<evidence type="ECO:0000313" key="4">
    <source>
        <dbReference type="EMBL" id="SUJ18478.1"/>
    </source>
</evidence>
<keyword evidence="1" id="KW-0235">DNA replication</keyword>
<dbReference type="InterPro" id="IPR016136">
    <property type="entry name" value="DNA_helicase_N/primase_C"/>
</dbReference>
<dbReference type="Gene3D" id="1.10.860.10">
    <property type="entry name" value="DNAb Helicase, Chain A"/>
    <property type="match status" value="1"/>
</dbReference>
<gene>
    <name evidence="4" type="ORF">NCTC4822_02905</name>
</gene>
<dbReference type="GO" id="GO:0003678">
    <property type="term" value="F:DNA helicase activity"/>
    <property type="evidence" value="ECO:0007669"/>
    <property type="project" value="InterPro"/>
</dbReference>
<evidence type="ECO:0000256" key="1">
    <source>
        <dbReference type="ARBA" id="ARBA00022705"/>
    </source>
</evidence>
<dbReference type="Pfam" id="PF00772">
    <property type="entry name" value="DnaB"/>
    <property type="match status" value="1"/>
</dbReference>
<dbReference type="InterPro" id="IPR007693">
    <property type="entry name" value="DNA_helicase_DnaB-like_N"/>
</dbReference>
<organism evidence="4 5">
    <name type="scientific">Sporosarcina pasteurii</name>
    <name type="common">Bacillus pasteurii</name>
    <dbReference type="NCBI Taxonomy" id="1474"/>
    <lineage>
        <taxon>Bacteria</taxon>
        <taxon>Bacillati</taxon>
        <taxon>Bacillota</taxon>
        <taxon>Bacilli</taxon>
        <taxon>Bacillales</taxon>
        <taxon>Caryophanaceae</taxon>
        <taxon>Sporosarcina</taxon>
    </lineage>
</organism>
<feature type="domain" description="DNA helicase DnaB-like N-terminal" evidence="3">
    <location>
        <begin position="4"/>
        <end position="47"/>
    </location>
</feature>